<comment type="similarity">
    <text evidence="7">Belongs to the protein kinase superfamily. Ser/Thr protein kinase family. GCN2 subfamily.</text>
</comment>
<dbReference type="Gene3D" id="3.30.930.10">
    <property type="entry name" value="Bira Bifunctional Protein, Domain 2"/>
    <property type="match status" value="1"/>
</dbReference>
<dbReference type="InterPro" id="IPR008271">
    <property type="entry name" value="Ser/Thr_kinase_AS"/>
</dbReference>
<evidence type="ECO:0000256" key="9">
    <source>
        <dbReference type="ARBA" id="ARBA00048679"/>
    </source>
</evidence>
<feature type="binding site" evidence="11">
    <location>
        <begin position="383"/>
        <end position="391"/>
    </location>
    <ligand>
        <name>ATP</name>
        <dbReference type="ChEBI" id="CHEBI:30616"/>
    </ligand>
</feature>
<sequence length="1434" mass="163617">MIFELAQYTQSFLYQHNKPGFKSFYEEMLTRQKELQQQLKQAQQEEKDRERQEILNEIQQRQEILKSESKLRRERFNTENSDDSHSSKRNFSSNRKYNNSYNSAECEEQDDCTCSCKGTQIIEFTNNGVREIQRGRCISHSHDGSVVHYNGLDIETGELFTVGEWTINIKNHDTTQVQRQISSIEQEMNYLVKLKHQNLAHYVNVKHQFDSCEDKFVVYILQEFVVGKVFSIEFNLLGVVKLASYSIHKRLSDLLSQCHVLSSYNKKTDIYRFGMLMLAFIKGSTTSEDNVEIPLSVPADFYDFLSKCLAKEEKERFTAVQLLNHPFVRVPLERLSPQRHVDEITNVQNISPEPTVTDLKTLAQSNSMGQSRVQSEFEVMQWIGKGAFGDVLKVRNKLDGGHYAIKRIELNPKNKQLNRKITREVKLLSKLNHENVVRYYNAWIESAIIENDDTDSSKTDSSNIIPNMPRVIQQKELTLNNDIELLAPPIKDVEWSISYDSKSKPGTVNDSSSEDESSDDDEDGEWGIMLNVDSSDSDSIEFERDDSTTAASETSNDMTPTANEPEKPVSPLNRSREIQFLYIQMEFCEKSTLRTAIDAGLHTDVNRIWRLFREIVEGLAHIHQQGMIHRDLKPVNIFLDLNDHVKIGDFGLATTNILNKPGELHNTLRNMQDNEKESWSHGGAAGDGSLTGQVGTALYTAPELSSTSKTIYNQKVDIYSLGIILFEMCYTPLDTQMERMKVLTGLRVQEIMFPSNFKEKGYHKQETLIRWLLNHDVSKRPTSQELLQSELVPPPVLEEEKLREMFRHTLNNPQFKAYKYLVASCFQQPVTIAQDITYDDSSLTAPNFNKSLPVFHYVKQTVTNIFKLHGGQNLSTPLLMPKSKYYEGNDSCVKLMTHSGSIVSLPHDLRVPFARYVAWNSITLLRRYSIERVYREKKRFGEHPKELYECAFDIVTPNTGNFMSDAEVLYITNEIINALPGLKNKNILIRLNHTSLIKSILLHCGIKERHNEVFNILSDSKEGKGIKSKNLANLGLSDNCIDMLFNLVALENTLTKIVSALQMITKKKSGEASNLAKQGLQELKIIIQNAEALGVSCNIVIAPGLVYNVAQYSGMMCQFVCQLKKKRKRGGMDVLAAGGRYDSMIASYRNIKEQANMLNKDIKQSAVGISISIDKLVQALQEEGGSEISNVGNLDVVVCSLGSKALIREKAKILKDLWSAGIRSSLIEATNLEEIQEQCIELNVPHVIMLKDSEQGSVKVRSWERDRFQEKTVNVSDVVETMQRKLGNEGSQDQTTSVTNLKSEKTVNSSEHIHEATVSVFFIPSSDKLSSNARRRYENQIRSQLDNICNRLCGDVIVLGLMIDANVIRTLTSYLDFESEQHYQKSIKAIVERHQRHKKYLMEICDEIYEHKSKRTNPTLIFYSISDSFYKLII</sequence>
<dbReference type="InterPro" id="IPR041715">
    <property type="entry name" value="HisRS-like_core"/>
</dbReference>
<feature type="region of interest" description="Disordered" evidence="14">
    <location>
        <begin position="501"/>
        <end position="571"/>
    </location>
</feature>
<feature type="compositionally biased region" description="Polar residues" evidence="14">
    <location>
        <begin position="548"/>
        <end position="562"/>
    </location>
</feature>
<dbReference type="SMART" id="SM00220">
    <property type="entry name" value="S_TKc"/>
    <property type="match status" value="1"/>
</dbReference>
<evidence type="ECO:0000256" key="1">
    <source>
        <dbReference type="ARBA" id="ARBA00012513"/>
    </source>
</evidence>
<feature type="compositionally biased region" description="Acidic residues" evidence="14">
    <location>
        <begin position="512"/>
        <end position="525"/>
    </location>
</feature>
<keyword evidence="5" id="KW-0418">Kinase</keyword>
<dbReference type="InterPro" id="IPR016255">
    <property type="entry name" value="Gcn2"/>
</dbReference>
<dbReference type="Pfam" id="PF00069">
    <property type="entry name" value="Pkinase"/>
    <property type="match status" value="2"/>
</dbReference>
<evidence type="ECO:0000313" key="17">
    <source>
        <dbReference type="Proteomes" id="UP000801492"/>
    </source>
</evidence>
<comment type="catalytic activity">
    <reaction evidence="9">
        <text>L-seryl-[protein] + ATP = O-phospho-L-seryl-[protein] + ADP + H(+)</text>
        <dbReference type="Rhea" id="RHEA:17989"/>
        <dbReference type="Rhea" id="RHEA-COMP:9863"/>
        <dbReference type="Rhea" id="RHEA-COMP:11604"/>
        <dbReference type="ChEBI" id="CHEBI:15378"/>
        <dbReference type="ChEBI" id="CHEBI:29999"/>
        <dbReference type="ChEBI" id="CHEBI:30616"/>
        <dbReference type="ChEBI" id="CHEBI:83421"/>
        <dbReference type="ChEBI" id="CHEBI:456216"/>
        <dbReference type="EC" id="2.7.11.1"/>
    </reaction>
</comment>
<dbReference type="GO" id="GO:0005524">
    <property type="term" value="F:ATP binding"/>
    <property type="evidence" value="ECO:0007669"/>
    <property type="project" value="UniProtKB-UniRule"/>
</dbReference>
<dbReference type="InterPro" id="IPR000719">
    <property type="entry name" value="Prot_kinase_dom"/>
</dbReference>
<dbReference type="GO" id="GO:0005634">
    <property type="term" value="C:nucleus"/>
    <property type="evidence" value="ECO:0007669"/>
    <property type="project" value="TreeGrafter"/>
</dbReference>
<organism evidence="16 17">
    <name type="scientific">Ignelater luminosus</name>
    <name type="common">Cucubano</name>
    <name type="synonym">Pyrophorus luminosus</name>
    <dbReference type="NCBI Taxonomy" id="2038154"/>
    <lineage>
        <taxon>Eukaryota</taxon>
        <taxon>Metazoa</taxon>
        <taxon>Ecdysozoa</taxon>
        <taxon>Arthropoda</taxon>
        <taxon>Hexapoda</taxon>
        <taxon>Insecta</taxon>
        <taxon>Pterygota</taxon>
        <taxon>Neoptera</taxon>
        <taxon>Endopterygota</taxon>
        <taxon>Coleoptera</taxon>
        <taxon>Polyphaga</taxon>
        <taxon>Elateriformia</taxon>
        <taxon>Elateroidea</taxon>
        <taxon>Elateridae</taxon>
        <taxon>Agrypninae</taxon>
        <taxon>Pyrophorini</taxon>
        <taxon>Ignelater</taxon>
    </lineage>
</organism>
<dbReference type="Gene3D" id="3.40.50.800">
    <property type="entry name" value="Anticodon-binding domain"/>
    <property type="match status" value="1"/>
</dbReference>
<evidence type="ECO:0000256" key="3">
    <source>
        <dbReference type="ARBA" id="ARBA00022679"/>
    </source>
</evidence>
<dbReference type="PIRSF" id="PIRSF000660">
    <property type="entry name" value="Ser/Thr_PK_GCN2"/>
    <property type="match status" value="1"/>
</dbReference>
<evidence type="ECO:0000256" key="4">
    <source>
        <dbReference type="ARBA" id="ARBA00022741"/>
    </source>
</evidence>
<keyword evidence="3" id="KW-0808">Transferase</keyword>
<dbReference type="OrthoDB" id="6778822at2759"/>
<dbReference type="InterPro" id="IPR036621">
    <property type="entry name" value="Anticodon-bd_dom_sf"/>
</dbReference>
<evidence type="ECO:0000256" key="12">
    <source>
        <dbReference type="PROSITE-ProRule" id="PRU10141"/>
    </source>
</evidence>
<evidence type="ECO:0000256" key="2">
    <source>
        <dbReference type="ARBA" id="ARBA00022527"/>
    </source>
</evidence>
<dbReference type="PANTHER" id="PTHR11042">
    <property type="entry name" value="EUKARYOTIC TRANSLATION INITIATION FACTOR 2-ALPHA KINASE EIF2-ALPHA KINASE -RELATED"/>
    <property type="match status" value="1"/>
</dbReference>
<evidence type="ECO:0000256" key="8">
    <source>
        <dbReference type="ARBA" id="ARBA00047899"/>
    </source>
</evidence>
<comment type="caution">
    <text evidence="16">The sequence shown here is derived from an EMBL/GenBank/DDBJ whole genome shotgun (WGS) entry which is preliminary data.</text>
</comment>
<evidence type="ECO:0000256" key="7">
    <source>
        <dbReference type="ARBA" id="ARBA00037982"/>
    </source>
</evidence>
<dbReference type="Pfam" id="PF13393">
    <property type="entry name" value="tRNA-synt_His"/>
    <property type="match status" value="1"/>
</dbReference>
<dbReference type="InterPro" id="IPR011009">
    <property type="entry name" value="Kinase-like_dom_sf"/>
</dbReference>
<keyword evidence="2" id="KW-0723">Serine/threonine-protein kinase</keyword>
<dbReference type="InterPro" id="IPR050339">
    <property type="entry name" value="CC_SR_Kinase"/>
</dbReference>
<feature type="compositionally biased region" description="Basic and acidic residues" evidence="14">
    <location>
        <begin position="69"/>
        <end position="86"/>
    </location>
</feature>
<keyword evidence="13" id="KW-0175">Coiled coil</keyword>
<evidence type="ECO:0000256" key="11">
    <source>
        <dbReference type="PIRSR" id="PIRSR000660-2"/>
    </source>
</evidence>
<dbReference type="GO" id="GO:0005829">
    <property type="term" value="C:cytosol"/>
    <property type="evidence" value="ECO:0007669"/>
    <property type="project" value="TreeGrafter"/>
</dbReference>
<dbReference type="PANTHER" id="PTHR11042:SF136">
    <property type="entry name" value="EIF-2-ALPHA KINASE GCN2"/>
    <property type="match status" value="1"/>
</dbReference>
<keyword evidence="4 11" id="KW-0547">Nucleotide-binding</keyword>
<evidence type="ECO:0000256" key="6">
    <source>
        <dbReference type="ARBA" id="ARBA00022840"/>
    </source>
</evidence>
<dbReference type="SUPFAM" id="SSF52954">
    <property type="entry name" value="Class II aaRS ABD-related"/>
    <property type="match status" value="1"/>
</dbReference>
<dbReference type="InterPro" id="IPR017441">
    <property type="entry name" value="Protein_kinase_ATP_BS"/>
</dbReference>
<dbReference type="Gene3D" id="1.10.510.10">
    <property type="entry name" value="Transferase(Phosphotransferase) domain 1"/>
    <property type="match status" value="2"/>
</dbReference>
<keyword evidence="17" id="KW-1185">Reference proteome</keyword>
<dbReference type="EMBL" id="VTPC01002113">
    <property type="protein sequence ID" value="KAF2900561.1"/>
    <property type="molecule type" value="Genomic_DNA"/>
</dbReference>
<gene>
    <name evidence="16" type="ORF">ILUMI_05632</name>
</gene>
<dbReference type="SUPFAM" id="SSF56112">
    <property type="entry name" value="Protein kinase-like (PK-like)"/>
    <property type="match status" value="2"/>
</dbReference>
<feature type="coiled-coil region" evidence="13">
    <location>
        <begin position="25"/>
        <end position="62"/>
    </location>
</feature>
<comment type="catalytic activity">
    <reaction evidence="8">
        <text>L-threonyl-[protein] + ATP = O-phospho-L-threonyl-[protein] + ADP + H(+)</text>
        <dbReference type="Rhea" id="RHEA:46608"/>
        <dbReference type="Rhea" id="RHEA-COMP:11060"/>
        <dbReference type="Rhea" id="RHEA-COMP:11605"/>
        <dbReference type="ChEBI" id="CHEBI:15378"/>
        <dbReference type="ChEBI" id="CHEBI:30013"/>
        <dbReference type="ChEBI" id="CHEBI:30616"/>
        <dbReference type="ChEBI" id="CHEBI:61977"/>
        <dbReference type="ChEBI" id="CHEBI:456216"/>
        <dbReference type="EC" id="2.7.11.1"/>
    </reaction>
</comment>
<feature type="domain" description="Protein kinase" evidence="15">
    <location>
        <begin position="377"/>
        <end position="792"/>
    </location>
</feature>
<dbReference type="Gene3D" id="3.30.200.20">
    <property type="entry name" value="Phosphorylase Kinase, domain 1"/>
    <property type="match status" value="1"/>
</dbReference>
<evidence type="ECO:0000259" key="15">
    <source>
        <dbReference type="PROSITE" id="PS50011"/>
    </source>
</evidence>
<accession>A0A8K0DBX5</accession>
<dbReference type="InterPro" id="IPR045864">
    <property type="entry name" value="aa-tRNA-synth_II/BPL/LPL"/>
</dbReference>
<dbReference type="Pfam" id="PF12745">
    <property type="entry name" value="HGTP_anticodon2"/>
    <property type="match status" value="1"/>
</dbReference>
<evidence type="ECO:0000256" key="5">
    <source>
        <dbReference type="ARBA" id="ARBA00022777"/>
    </source>
</evidence>
<evidence type="ECO:0000256" key="13">
    <source>
        <dbReference type="SAM" id="Coils"/>
    </source>
</evidence>
<evidence type="ECO:0000256" key="14">
    <source>
        <dbReference type="SAM" id="MobiDB-lite"/>
    </source>
</evidence>
<dbReference type="PROSITE" id="PS50011">
    <property type="entry name" value="PROTEIN_KINASE_DOM"/>
    <property type="match status" value="1"/>
</dbReference>
<dbReference type="PROSITE" id="PS00107">
    <property type="entry name" value="PROTEIN_KINASE_ATP"/>
    <property type="match status" value="1"/>
</dbReference>
<dbReference type="PROSITE" id="PS00108">
    <property type="entry name" value="PROTEIN_KINASE_ST"/>
    <property type="match status" value="1"/>
</dbReference>
<proteinExistence type="inferred from homology"/>
<dbReference type="GO" id="GO:1990625">
    <property type="term" value="P:negative regulation of cytoplasmic translational initiation in response to stress"/>
    <property type="evidence" value="ECO:0007669"/>
    <property type="project" value="TreeGrafter"/>
</dbReference>
<dbReference type="GO" id="GO:0000077">
    <property type="term" value="P:DNA damage checkpoint signaling"/>
    <property type="evidence" value="ECO:0007669"/>
    <property type="project" value="InterPro"/>
</dbReference>
<feature type="binding site" evidence="11 12">
    <location>
        <position position="406"/>
    </location>
    <ligand>
        <name>ATP</name>
        <dbReference type="ChEBI" id="CHEBI:30616"/>
    </ligand>
</feature>
<name>A0A8K0DBX5_IGNLU</name>
<feature type="region of interest" description="Disordered" evidence="14">
    <location>
        <begin position="69"/>
        <end position="96"/>
    </location>
</feature>
<dbReference type="SUPFAM" id="SSF55681">
    <property type="entry name" value="Class II aaRS and biotin synthetases"/>
    <property type="match status" value="1"/>
</dbReference>
<evidence type="ECO:0000313" key="16">
    <source>
        <dbReference type="EMBL" id="KAF2900561.1"/>
    </source>
</evidence>
<protein>
    <recommendedName>
        <fullName evidence="1">non-specific serine/threonine protein kinase</fullName>
        <ecNumber evidence="1">2.7.11.1</ecNumber>
    </recommendedName>
</protein>
<dbReference type="Proteomes" id="UP000801492">
    <property type="component" value="Unassembled WGS sequence"/>
</dbReference>
<dbReference type="CDD" id="cd14046">
    <property type="entry name" value="STKc_EIF2AK4_GCN2_rpt2"/>
    <property type="match status" value="1"/>
</dbReference>
<dbReference type="GO" id="GO:0004694">
    <property type="term" value="F:eukaryotic translation initiation factor 2alpha kinase activity"/>
    <property type="evidence" value="ECO:0007669"/>
    <property type="project" value="InterPro"/>
</dbReference>
<dbReference type="InterPro" id="IPR024435">
    <property type="entry name" value="HisRS-related_dom"/>
</dbReference>
<dbReference type="EC" id="2.7.11.1" evidence="1"/>
<feature type="active site" description="Proton acceptor" evidence="10">
    <location>
        <position position="631"/>
    </location>
</feature>
<keyword evidence="6 11" id="KW-0067">ATP-binding</keyword>
<evidence type="ECO:0000256" key="10">
    <source>
        <dbReference type="PIRSR" id="PIRSR000660-1"/>
    </source>
</evidence>
<reference evidence="16" key="1">
    <citation type="submission" date="2019-08" db="EMBL/GenBank/DDBJ databases">
        <title>The genome of the North American firefly Photinus pyralis.</title>
        <authorList>
            <consortium name="Photinus pyralis genome working group"/>
            <person name="Fallon T.R."/>
            <person name="Sander Lower S.E."/>
            <person name="Weng J.-K."/>
        </authorList>
    </citation>
    <scope>NUCLEOTIDE SEQUENCE</scope>
    <source>
        <strain evidence="16">TRF0915ILg1</strain>
        <tissue evidence="16">Whole body</tissue>
    </source>
</reference>